<dbReference type="PANTHER" id="PTHR30349:SF77">
    <property type="entry name" value="TYROSINE RECOMBINASE XERC"/>
    <property type="match status" value="1"/>
</dbReference>
<dbReference type="OrthoDB" id="283809at2"/>
<evidence type="ECO:0000256" key="9">
    <source>
        <dbReference type="PROSITE-ProRule" id="PRU01248"/>
    </source>
</evidence>
<evidence type="ECO:0000256" key="7">
    <source>
        <dbReference type="ARBA" id="ARBA00023172"/>
    </source>
</evidence>
<dbReference type="AlphaFoldDB" id="A0A4R1MY04"/>
<evidence type="ECO:0000259" key="10">
    <source>
        <dbReference type="PROSITE" id="PS51898"/>
    </source>
</evidence>
<dbReference type="Proteomes" id="UP000294545">
    <property type="component" value="Unassembled WGS sequence"/>
</dbReference>
<dbReference type="PROSITE" id="PS51898">
    <property type="entry name" value="TYR_RECOMBINASE"/>
    <property type="match status" value="1"/>
</dbReference>
<dbReference type="Pfam" id="PF00589">
    <property type="entry name" value="Phage_integrase"/>
    <property type="match status" value="1"/>
</dbReference>
<dbReference type="InterPro" id="IPR050090">
    <property type="entry name" value="Tyrosine_recombinase_XerCD"/>
</dbReference>
<dbReference type="InterPro" id="IPR002104">
    <property type="entry name" value="Integrase_catalytic"/>
</dbReference>
<proteinExistence type="predicted"/>
<dbReference type="InterPro" id="IPR013762">
    <property type="entry name" value="Integrase-like_cat_sf"/>
</dbReference>
<feature type="domain" description="Core-binding (CB)" evidence="11">
    <location>
        <begin position="25"/>
        <end position="127"/>
    </location>
</feature>
<dbReference type="EMBL" id="SMGQ01000011">
    <property type="protein sequence ID" value="TCK98158.1"/>
    <property type="molecule type" value="Genomic_DNA"/>
</dbReference>
<evidence type="ECO:0000256" key="8">
    <source>
        <dbReference type="ARBA" id="ARBA00023306"/>
    </source>
</evidence>
<dbReference type="PROSITE" id="PS51900">
    <property type="entry name" value="CB"/>
    <property type="match status" value="1"/>
</dbReference>
<protein>
    <submittedName>
        <fullName evidence="12">Site-specific recombinase XerD</fullName>
    </submittedName>
</protein>
<evidence type="ECO:0000259" key="11">
    <source>
        <dbReference type="PROSITE" id="PS51900"/>
    </source>
</evidence>
<keyword evidence="3" id="KW-0132">Cell division</keyword>
<keyword evidence="6 9" id="KW-0238">DNA-binding</keyword>
<keyword evidence="4" id="KW-0159">Chromosome partition</keyword>
<keyword evidence="13" id="KW-1185">Reference proteome</keyword>
<dbReference type="GO" id="GO:0015074">
    <property type="term" value="P:DNA integration"/>
    <property type="evidence" value="ECO:0007669"/>
    <property type="project" value="UniProtKB-KW"/>
</dbReference>
<evidence type="ECO:0000313" key="13">
    <source>
        <dbReference type="Proteomes" id="UP000294545"/>
    </source>
</evidence>
<sequence>MKKEQSYHDRVDINNALKLRELMDDLPSFAFEYFRGIESTTSSKTRIAYGYDLRVFFDYILTYHDAFKDKSIKDVDVEDLMLITPTDIEKFLEYLSYYYKDDKEHQNKERAKARKLASLRTFYNYFYKKQKVPNNPSLLVDLPKIHEKNITRLEVDEVARLLDEVESGEQLTNSQKKFHKHTKDRDMALLTVLLGTGIRVSECVGLDIEDIDFDVNGLKILRKGGNEVIIYFGDEVRDALLSYLEKRNKMIPASGHESALFLSIQNKRLSVRSVQNLVKKYSQAITKLKNISPHKLRSTYGTTLYRETGDIYLVADVLGHKDVNTTKKHYAQIEDERRRQAAKVVKLRD</sequence>
<evidence type="ECO:0000256" key="5">
    <source>
        <dbReference type="ARBA" id="ARBA00022908"/>
    </source>
</evidence>
<dbReference type="SUPFAM" id="SSF56349">
    <property type="entry name" value="DNA breaking-rejoining enzymes"/>
    <property type="match status" value="1"/>
</dbReference>
<accession>A0A4R1MY04</accession>
<comment type="subcellular location">
    <subcellularLocation>
        <location evidence="1">Cytoplasm</location>
    </subcellularLocation>
</comment>
<evidence type="ECO:0000313" key="12">
    <source>
        <dbReference type="EMBL" id="TCK98158.1"/>
    </source>
</evidence>
<dbReference type="RefSeq" id="WP_132280235.1">
    <property type="nucleotide sequence ID" value="NZ_SMGQ01000011.1"/>
</dbReference>
<evidence type="ECO:0000256" key="3">
    <source>
        <dbReference type="ARBA" id="ARBA00022618"/>
    </source>
</evidence>
<keyword evidence="7" id="KW-0233">DNA recombination</keyword>
<dbReference type="Gene3D" id="1.10.443.10">
    <property type="entry name" value="Intergrase catalytic core"/>
    <property type="match status" value="1"/>
</dbReference>
<keyword evidence="8" id="KW-0131">Cell cycle</keyword>
<dbReference type="GO" id="GO:0003677">
    <property type="term" value="F:DNA binding"/>
    <property type="evidence" value="ECO:0007669"/>
    <property type="project" value="UniProtKB-UniRule"/>
</dbReference>
<evidence type="ECO:0000256" key="1">
    <source>
        <dbReference type="ARBA" id="ARBA00004496"/>
    </source>
</evidence>
<dbReference type="InterPro" id="IPR011010">
    <property type="entry name" value="DNA_brk_join_enz"/>
</dbReference>
<comment type="caution">
    <text evidence="12">The sequence shown here is derived from an EMBL/GenBank/DDBJ whole genome shotgun (WGS) entry which is preliminary data.</text>
</comment>
<evidence type="ECO:0000256" key="2">
    <source>
        <dbReference type="ARBA" id="ARBA00022490"/>
    </source>
</evidence>
<dbReference type="Gene3D" id="1.10.150.130">
    <property type="match status" value="1"/>
</dbReference>
<keyword evidence="2" id="KW-0963">Cytoplasm</keyword>
<dbReference type="InterPro" id="IPR044068">
    <property type="entry name" value="CB"/>
</dbReference>
<name>A0A4R1MY04_9FIRM</name>
<gene>
    <name evidence="12" type="ORF">EDC19_0576</name>
</gene>
<dbReference type="InterPro" id="IPR010998">
    <property type="entry name" value="Integrase_recombinase_N"/>
</dbReference>
<dbReference type="GO" id="GO:0005737">
    <property type="term" value="C:cytoplasm"/>
    <property type="evidence" value="ECO:0007669"/>
    <property type="project" value="UniProtKB-SubCell"/>
</dbReference>
<feature type="domain" description="Tyr recombinase" evidence="10">
    <location>
        <begin position="148"/>
        <end position="343"/>
    </location>
</feature>
<dbReference type="GO" id="GO:0007059">
    <property type="term" value="P:chromosome segregation"/>
    <property type="evidence" value="ECO:0007669"/>
    <property type="project" value="UniProtKB-KW"/>
</dbReference>
<evidence type="ECO:0000256" key="6">
    <source>
        <dbReference type="ARBA" id="ARBA00023125"/>
    </source>
</evidence>
<organism evidence="12 13">
    <name type="scientific">Natranaerovirga hydrolytica</name>
    <dbReference type="NCBI Taxonomy" id="680378"/>
    <lineage>
        <taxon>Bacteria</taxon>
        <taxon>Bacillati</taxon>
        <taxon>Bacillota</taxon>
        <taxon>Clostridia</taxon>
        <taxon>Lachnospirales</taxon>
        <taxon>Natranaerovirgaceae</taxon>
        <taxon>Natranaerovirga</taxon>
    </lineage>
</organism>
<keyword evidence="5" id="KW-0229">DNA integration</keyword>
<dbReference type="PANTHER" id="PTHR30349">
    <property type="entry name" value="PHAGE INTEGRASE-RELATED"/>
    <property type="match status" value="1"/>
</dbReference>
<reference evidence="12 13" key="1">
    <citation type="submission" date="2019-03" db="EMBL/GenBank/DDBJ databases">
        <title>Genomic Encyclopedia of Type Strains, Phase IV (KMG-IV): sequencing the most valuable type-strain genomes for metagenomic binning, comparative biology and taxonomic classification.</title>
        <authorList>
            <person name="Goeker M."/>
        </authorList>
    </citation>
    <scope>NUCLEOTIDE SEQUENCE [LARGE SCALE GENOMIC DNA]</scope>
    <source>
        <strain evidence="12 13">DSM 24176</strain>
    </source>
</reference>
<dbReference type="GO" id="GO:0006310">
    <property type="term" value="P:DNA recombination"/>
    <property type="evidence" value="ECO:0007669"/>
    <property type="project" value="UniProtKB-KW"/>
</dbReference>
<evidence type="ECO:0000256" key="4">
    <source>
        <dbReference type="ARBA" id="ARBA00022829"/>
    </source>
</evidence>
<dbReference type="GO" id="GO:0051301">
    <property type="term" value="P:cell division"/>
    <property type="evidence" value="ECO:0007669"/>
    <property type="project" value="UniProtKB-KW"/>
</dbReference>